<evidence type="ECO:0000313" key="3">
    <source>
        <dbReference type="Proteomes" id="UP000256690"/>
    </source>
</evidence>
<feature type="region of interest" description="Disordered" evidence="1">
    <location>
        <begin position="257"/>
        <end position="280"/>
    </location>
</feature>
<reference evidence="2 3" key="1">
    <citation type="journal article" date="2018" name="IMA Fungus">
        <title>IMA Genome-F 9: Draft genome sequence of Annulohypoxylon stygium, Aspergillus mulundensis, Berkeleyomyces basicola (syn. Thielaviopsis basicola), Ceratocystis smalleyi, two Cercospora beticola strains, Coleophoma cylindrospora, Fusarium fracticaudum, Phialophora cf. hyalina, and Morchella septimelata.</title>
        <authorList>
            <person name="Wingfield B.D."/>
            <person name="Bills G.F."/>
            <person name="Dong Y."/>
            <person name="Huang W."/>
            <person name="Nel W.J."/>
            <person name="Swalarsk-Parry B.S."/>
            <person name="Vaghefi N."/>
            <person name="Wilken P.M."/>
            <person name="An Z."/>
            <person name="de Beer Z.W."/>
            <person name="De Vos L."/>
            <person name="Chen L."/>
            <person name="Duong T.A."/>
            <person name="Gao Y."/>
            <person name="Hammerbacher A."/>
            <person name="Kikkert J.R."/>
            <person name="Li Y."/>
            <person name="Li H."/>
            <person name="Li K."/>
            <person name="Li Q."/>
            <person name="Liu X."/>
            <person name="Ma X."/>
            <person name="Naidoo K."/>
            <person name="Pethybridge S.J."/>
            <person name="Sun J."/>
            <person name="Steenkamp E.T."/>
            <person name="van der Nest M.A."/>
            <person name="van Wyk S."/>
            <person name="Wingfield M.J."/>
            <person name="Xiong C."/>
            <person name="Yue Q."/>
            <person name="Zhang X."/>
        </authorList>
    </citation>
    <scope>NUCLEOTIDE SEQUENCE [LARGE SCALE GENOMIC DNA]</scope>
    <source>
        <strain evidence="2 3">DSM 5745</strain>
    </source>
</reference>
<feature type="region of interest" description="Disordered" evidence="1">
    <location>
        <begin position="292"/>
        <end position="317"/>
    </location>
</feature>
<evidence type="ECO:0000256" key="1">
    <source>
        <dbReference type="SAM" id="MobiDB-lite"/>
    </source>
</evidence>
<dbReference type="Proteomes" id="UP000256690">
    <property type="component" value="Unassembled WGS sequence"/>
</dbReference>
<dbReference type="EMBL" id="PVWQ01000005">
    <property type="protein sequence ID" value="RDW81425.1"/>
    <property type="molecule type" value="Genomic_DNA"/>
</dbReference>
<evidence type="ECO:0008006" key="4">
    <source>
        <dbReference type="Google" id="ProtNLM"/>
    </source>
</evidence>
<accession>A0A3D8S550</accession>
<dbReference type="AlphaFoldDB" id="A0A3D8S550"/>
<feature type="compositionally biased region" description="Basic and acidic residues" evidence="1">
    <location>
        <begin position="257"/>
        <end position="273"/>
    </location>
</feature>
<organism evidence="2 3">
    <name type="scientific">Aspergillus mulundensis</name>
    <dbReference type="NCBI Taxonomy" id="1810919"/>
    <lineage>
        <taxon>Eukaryota</taxon>
        <taxon>Fungi</taxon>
        <taxon>Dikarya</taxon>
        <taxon>Ascomycota</taxon>
        <taxon>Pezizomycotina</taxon>
        <taxon>Eurotiomycetes</taxon>
        <taxon>Eurotiomycetidae</taxon>
        <taxon>Eurotiales</taxon>
        <taxon>Aspergillaceae</taxon>
        <taxon>Aspergillus</taxon>
        <taxon>Aspergillus subgen. Nidulantes</taxon>
    </lineage>
</organism>
<dbReference type="STRING" id="1810919.A0A3D8S550"/>
<dbReference type="OrthoDB" id="2333384at2759"/>
<evidence type="ECO:0000313" key="2">
    <source>
        <dbReference type="EMBL" id="RDW81425.1"/>
    </source>
</evidence>
<dbReference type="RefSeq" id="XP_026604478.1">
    <property type="nucleotide sequence ID" value="XM_026746998.1"/>
</dbReference>
<name>A0A3D8S550_9EURO</name>
<comment type="caution">
    <text evidence="2">The sequence shown here is derived from an EMBL/GenBank/DDBJ whole genome shotgun (WGS) entry which is preliminary data.</text>
</comment>
<gene>
    <name evidence="2" type="ORF">DSM5745_04982</name>
</gene>
<sequence>MKTPRFGLFLTDFREQVTFERSQTLASSKARKAFTIPKGDYEFLFDIPVLDARYDTHLPARSTSTMPIEWRSRLSAGCGQTWLYLGRLGCTNIPTRRSMAVTNIFNQDTGYYFSIPDALVPYGSTFPVECWFTAEETAVSAVTASVLEKHDLCFPATAAEAARFDTNFITSNITHVVYKERHECTRPRKPGLQQISVPVSLLVEEGACTQSFSSKNIIITHVLVIEAECTKEDEEMVNMITENIPLHIYMKPDDDRDNVPYDLRAPTDSEKGDSFPPTYGVHQLDRLLTVVGDVREDEIEPSRDNPPPNVLDTVRKN</sequence>
<keyword evidence="3" id="KW-1185">Reference proteome</keyword>
<dbReference type="GeneID" id="38115352"/>
<protein>
    <recommendedName>
        <fullName evidence="4">Arrestin C-terminal-like domain-containing protein</fullName>
    </recommendedName>
</protein>
<proteinExistence type="predicted"/>